<accession>A0A9D4F5I4</accession>
<gene>
    <name evidence="1" type="ORF">DPMN_146258</name>
</gene>
<keyword evidence="2" id="KW-1185">Reference proteome</keyword>
<evidence type="ECO:0000313" key="2">
    <source>
        <dbReference type="Proteomes" id="UP000828390"/>
    </source>
</evidence>
<reference evidence="1" key="2">
    <citation type="submission" date="2020-11" db="EMBL/GenBank/DDBJ databases">
        <authorList>
            <person name="McCartney M.A."/>
            <person name="Auch B."/>
            <person name="Kono T."/>
            <person name="Mallez S."/>
            <person name="Becker A."/>
            <person name="Gohl D.M."/>
            <person name="Silverstein K.A.T."/>
            <person name="Koren S."/>
            <person name="Bechman K.B."/>
            <person name="Herman A."/>
            <person name="Abrahante J.E."/>
            <person name="Garbe J."/>
        </authorList>
    </citation>
    <scope>NUCLEOTIDE SEQUENCE</scope>
    <source>
        <strain evidence="1">Duluth1</strain>
        <tissue evidence="1">Whole animal</tissue>
    </source>
</reference>
<name>A0A9D4F5I4_DREPO</name>
<proteinExistence type="predicted"/>
<dbReference type="Proteomes" id="UP000828390">
    <property type="component" value="Unassembled WGS sequence"/>
</dbReference>
<comment type="caution">
    <text evidence="1">The sequence shown here is derived from an EMBL/GenBank/DDBJ whole genome shotgun (WGS) entry which is preliminary data.</text>
</comment>
<dbReference type="AlphaFoldDB" id="A0A9D4F5I4"/>
<protein>
    <submittedName>
        <fullName evidence="1">Uncharacterized protein</fullName>
    </submittedName>
</protein>
<reference evidence="1" key="1">
    <citation type="journal article" date="2019" name="bioRxiv">
        <title>The Genome of the Zebra Mussel, Dreissena polymorpha: A Resource for Invasive Species Research.</title>
        <authorList>
            <person name="McCartney M.A."/>
            <person name="Auch B."/>
            <person name="Kono T."/>
            <person name="Mallez S."/>
            <person name="Zhang Y."/>
            <person name="Obille A."/>
            <person name="Becker A."/>
            <person name="Abrahante J.E."/>
            <person name="Garbe J."/>
            <person name="Badalamenti J.P."/>
            <person name="Herman A."/>
            <person name="Mangelson H."/>
            <person name="Liachko I."/>
            <person name="Sullivan S."/>
            <person name="Sone E.D."/>
            <person name="Koren S."/>
            <person name="Silverstein K.A.T."/>
            <person name="Beckman K.B."/>
            <person name="Gohl D.M."/>
        </authorList>
    </citation>
    <scope>NUCLEOTIDE SEQUENCE</scope>
    <source>
        <strain evidence="1">Duluth1</strain>
        <tissue evidence="1">Whole animal</tissue>
    </source>
</reference>
<sequence>MGNYICDRFHNDDALCSVKLRGNMCTVDNIGHNPSSTTAKGSLHGTAFSIYQRPEADNIGMDREGIFINENLKRDNIKSLPERCSMIPPVILPKEPAAVPLFEGPLMIHSDYFSDA</sequence>
<dbReference type="EMBL" id="JAIWYP010000007">
    <property type="protein sequence ID" value="KAH3792759.1"/>
    <property type="molecule type" value="Genomic_DNA"/>
</dbReference>
<organism evidence="1 2">
    <name type="scientific">Dreissena polymorpha</name>
    <name type="common">Zebra mussel</name>
    <name type="synonym">Mytilus polymorpha</name>
    <dbReference type="NCBI Taxonomy" id="45954"/>
    <lineage>
        <taxon>Eukaryota</taxon>
        <taxon>Metazoa</taxon>
        <taxon>Spiralia</taxon>
        <taxon>Lophotrochozoa</taxon>
        <taxon>Mollusca</taxon>
        <taxon>Bivalvia</taxon>
        <taxon>Autobranchia</taxon>
        <taxon>Heteroconchia</taxon>
        <taxon>Euheterodonta</taxon>
        <taxon>Imparidentia</taxon>
        <taxon>Neoheterodontei</taxon>
        <taxon>Myida</taxon>
        <taxon>Dreissenoidea</taxon>
        <taxon>Dreissenidae</taxon>
        <taxon>Dreissena</taxon>
    </lineage>
</organism>
<evidence type="ECO:0000313" key="1">
    <source>
        <dbReference type="EMBL" id="KAH3792759.1"/>
    </source>
</evidence>